<feature type="active site" description="Proton acceptor" evidence="3">
    <location>
        <position position="70"/>
    </location>
</feature>
<comment type="caution">
    <text evidence="4">The sequence shown here is derived from an EMBL/GenBank/DDBJ whole genome shotgun (WGS) entry which is preliminary data.</text>
</comment>
<gene>
    <name evidence="4" type="primary">maf</name>
    <name evidence="4" type="ORF">DLM65_12530</name>
</gene>
<organism evidence="4 5">
    <name type="scientific">Candidatus Aeolococcus gillhamiae</name>
    <dbReference type="NCBI Taxonomy" id="3127015"/>
    <lineage>
        <taxon>Bacteria</taxon>
        <taxon>Bacillati</taxon>
        <taxon>Candidatus Dormiibacterota</taxon>
        <taxon>Candidatus Dormibacteria</taxon>
        <taxon>Candidatus Aeolococcales</taxon>
        <taxon>Candidatus Aeolococcaceae</taxon>
        <taxon>Candidatus Aeolococcus</taxon>
    </lineage>
</organism>
<dbReference type="HAMAP" id="MF_00528">
    <property type="entry name" value="Maf"/>
    <property type="match status" value="1"/>
</dbReference>
<dbReference type="Proteomes" id="UP000248724">
    <property type="component" value="Unassembled WGS sequence"/>
</dbReference>
<dbReference type="GO" id="GO:0009117">
    <property type="term" value="P:nucleotide metabolic process"/>
    <property type="evidence" value="ECO:0007669"/>
    <property type="project" value="UniProtKB-KW"/>
</dbReference>
<keyword evidence="3" id="KW-0963">Cytoplasm</keyword>
<dbReference type="InterPro" id="IPR003697">
    <property type="entry name" value="Maf-like"/>
</dbReference>
<accession>A0A2W5Z771</accession>
<dbReference type="GO" id="GO:0036218">
    <property type="term" value="F:dTTP diphosphatase activity"/>
    <property type="evidence" value="ECO:0007669"/>
    <property type="project" value="RHEA"/>
</dbReference>
<keyword evidence="3" id="KW-0546">Nucleotide metabolism</keyword>
<comment type="catalytic activity">
    <reaction evidence="3">
        <text>UTP + H2O = UMP + diphosphate + H(+)</text>
        <dbReference type="Rhea" id="RHEA:29395"/>
        <dbReference type="ChEBI" id="CHEBI:15377"/>
        <dbReference type="ChEBI" id="CHEBI:15378"/>
        <dbReference type="ChEBI" id="CHEBI:33019"/>
        <dbReference type="ChEBI" id="CHEBI:46398"/>
        <dbReference type="ChEBI" id="CHEBI:57865"/>
        <dbReference type="EC" id="3.6.1.9"/>
    </reaction>
</comment>
<comment type="cofactor">
    <cofactor evidence="1 3">
        <name>a divalent metal cation</name>
        <dbReference type="ChEBI" id="CHEBI:60240"/>
    </cofactor>
</comment>
<dbReference type="PANTHER" id="PTHR43213">
    <property type="entry name" value="BIFUNCTIONAL DTTP/UTP PYROPHOSPHATASE/METHYLTRANSFERASE PROTEIN-RELATED"/>
    <property type="match status" value="1"/>
</dbReference>
<dbReference type="SUPFAM" id="SSF52972">
    <property type="entry name" value="ITPase-like"/>
    <property type="match status" value="1"/>
</dbReference>
<feature type="site" description="Important for substrate specificity" evidence="3">
    <location>
        <position position="71"/>
    </location>
</feature>
<dbReference type="PIRSF" id="PIRSF006305">
    <property type="entry name" value="Maf"/>
    <property type="match status" value="1"/>
</dbReference>
<dbReference type="EMBL" id="QHBU01000255">
    <property type="protein sequence ID" value="PZR78596.1"/>
    <property type="molecule type" value="Genomic_DNA"/>
</dbReference>
<sequence>MARIVLASSSPRRRELLTRAGIRFTVVEPPADGALPPGICADLAAQLVARQKAVAVAATQPAGSFVIGADTIVVGPTGPLGKPGTPERAQAMLYALRGLRHTVLTGICVIVAQSDREALGLGRSAVKMHDYSDEVVHTYVNSGEPLDRAGAYAIQGGGGDLVDSVSGRIDTVVGLDVPLALRLLAEAGYPDPLPAATDVPLAPPRAARRPLAPLRAAQRA</sequence>
<comment type="caution">
    <text evidence="3">Lacks conserved residue(s) required for the propagation of feature annotation.</text>
</comment>
<dbReference type="InterPro" id="IPR029001">
    <property type="entry name" value="ITPase-like_fam"/>
</dbReference>
<keyword evidence="2 3" id="KW-0378">Hydrolase</keyword>
<dbReference type="EC" id="3.6.1.9" evidence="3"/>
<dbReference type="Pfam" id="PF02545">
    <property type="entry name" value="Maf"/>
    <property type="match status" value="1"/>
</dbReference>
<dbReference type="GO" id="GO:0005737">
    <property type="term" value="C:cytoplasm"/>
    <property type="evidence" value="ECO:0007669"/>
    <property type="project" value="UniProtKB-SubCell"/>
</dbReference>
<dbReference type="AlphaFoldDB" id="A0A2W5Z771"/>
<evidence type="ECO:0000313" key="5">
    <source>
        <dbReference type="Proteomes" id="UP000248724"/>
    </source>
</evidence>
<comment type="catalytic activity">
    <reaction evidence="3">
        <text>dTTP + H2O = dTMP + diphosphate + H(+)</text>
        <dbReference type="Rhea" id="RHEA:28534"/>
        <dbReference type="ChEBI" id="CHEBI:15377"/>
        <dbReference type="ChEBI" id="CHEBI:15378"/>
        <dbReference type="ChEBI" id="CHEBI:33019"/>
        <dbReference type="ChEBI" id="CHEBI:37568"/>
        <dbReference type="ChEBI" id="CHEBI:63528"/>
        <dbReference type="EC" id="3.6.1.9"/>
    </reaction>
</comment>
<comment type="subcellular location">
    <subcellularLocation>
        <location evidence="3">Cytoplasm</location>
    </subcellularLocation>
</comment>
<feature type="site" description="Important for substrate specificity" evidence="3">
    <location>
        <position position="155"/>
    </location>
</feature>
<dbReference type="GO" id="GO:0036221">
    <property type="term" value="F:UTP diphosphatase activity"/>
    <property type="evidence" value="ECO:0007669"/>
    <property type="project" value="RHEA"/>
</dbReference>
<name>A0A2W5Z771_9BACT</name>
<dbReference type="CDD" id="cd00555">
    <property type="entry name" value="Maf"/>
    <property type="match status" value="1"/>
</dbReference>
<comment type="similarity">
    <text evidence="3">Belongs to the Maf family. YhdE subfamily.</text>
</comment>
<evidence type="ECO:0000313" key="4">
    <source>
        <dbReference type="EMBL" id="PZR78596.1"/>
    </source>
</evidence>
<feature type="site" description="Important for substrate specificity" evidence="3">
    <location>
        <position position="12"/>
    </location>
</feature>
<evidence type="ECO:0000256" key="3">
    <source>
        <dbReference type="HAMAP-Rule" id="MF_00528"/>
    </source>
</evidence>
<comment type="function">
    <text evidence="3">Nucleoside triphosphate pyrophosphatase that hydrolyzes dTTP and UTP. May have a dual role in cell division arrest and in preventing the incorporation of modified nucleotides into cellular nucleic acids.</text>
</comment>
<reference evidence="4 5" key="1">
    <citation type="journal article" date="2017" name="Nature">
        <title>Atmospheric trace gases support primary production in Antarctic desert surface soil.</title>
        <authorList>
            <person name="Ji M."/>
            <person name="Greening C."/>
            <person name="Vanwonterghem I."/>
            <person name="Carere C.R."/>
            <person name="Bay S.K."/>
            <person name="Steen J.A."/>
            <person name="Montgomery K."/>
            <person name="Lines T."/>
            <person name="Beardall J."/>
            <person name="van Dorst J."/>
            <person name="Snape I."/>
            <person name="Stott M.B."/>
            <person name="Hugenholtz P."/>
            <person name="Ferrari B.C."/>
        </authorList>
    </citation>
    <scope>NUCLEOTIDE SEQUENCE [LARGE SCALE GENOMIC DNA]</scope>
    <source>
        <strain evidence="4">RRmetagenome_bin12</strain>
    </source>
</reference>
<dbReference type="NCBIfam" id="TIGR00172">
    <property type="entry name" value="maf"/>
    <property type="match status" value="1"/>
</dbReference>
<proteinExistence type="inferred from homology"/>
<dbReference type="Gene3D" id="3.90.950.10">
    <property type="match status" value="1"/>
</dbReference>
<protein>
    <recommendedName>
        <fullName evidence="3">dTTP/UTP pyrophosphatase</fullName>
        <shortName evidence="3">dTTPase/UTPase</shortName>
        <ecNumber evidence="3">3.6.1.9</ecNumber>
    </recommendedName>
    <alternativeName>
        <fullName evidence="3">Nucleoside triphosphate pyrophosphatase</fullName>
    </alternativeName>
    <alternativeName>
        <fullName evidence="3">Nucleotide pyrophosphatase</fullName>
        <shortName evidence="3">Nucleotide PPase</shortName>
    </alternativeName>
</protein>
<evidence type="ECO:0000256" key="2">
    <source>
        <dbReference type="ARBA" id="ARBA00022801"/>
    </source>
</evidence>
<evidence type="ECO:0000256" key="1">
    <source>
        <dbReference type="ARBA" id="ARBA00001968"/>
    </source>
</evidence>
<dbReference type="PANTHER" id="PTHR43213:SF5">
    <property type="entry name" value="BIFUNCTIONAL DTTP_UTP PYROPHOSPHATASE_METHYLTRANSFERASE PROTEIN-RELATED"/>
    <property type="match status" value="1"/>
</dbReference>